<keyword evidence="6" id="KW-1185">Reference proteome</keyword>
<dbReference type="SUPFAM" id="SSF55658">
    <property type="entry name" value="L9 N-domain-like"/>
    <property type="match status" value="1"/>
</dbReference>
<comment type="caution">
    <text evidence="5">The sequence shown here is derived from an EMBL/GenBank/DDBJ whole genome shotgun (WGS) entry which is preliminary data.</text>
</comment>
<evidence type="ECO:0000256" key="1">
    <source>
        <dbReference type="ARBA" id="ARBA00010605"/>
    </source>
</evidence>
<sequence>MLPASFTNACKRYAGIFGNVISQRRIHIKRTPRVKVELLEDVHKLGRKGLSRFVTAGRDVVSVARGHMRGFLFPQRQAKYVMKRVGVRKDHSKKDEPDSEEMKYLKFKNIKLLPGIKEADCSPLRSHQLQVNLAVLNHLPDLVFKKISIATEEDTRAISGSVTIQDVMDKLAQYGVKLERGNIIWPTGTDDITQSGEYRCVFTFPEFRMRIAKKLVVRGLKSKKPEKKTRVKLSKEA</sequence>
<evidence type="ECO:0000259" key="4">
    <source>
        <dbReference type="Pfam" id="PF01281"/>
    </source>
</evidence>
<evidence type="ECO:0000313" key="6">
    <source>
        <dbReference type="Proteomes" id="UP000789572"/>
    </source>
</evidence>
<dbReference type="InterPro" id="IPR009027">
    <property type="entry name" value="Ribosomal_bL9/RNase_H1_N"/>
</dbReference>
<dbReference type="InterPro" id="IPR000244">
    <property type="entry name" value="Ribosomal_bL9"/>
</dbReference>
<dbReference type="EMBL" id="CAJVPJ010000740">
    <property type="protein sequence ID" value="CAG8553091.1"/>
    <property type="molecule type" value="Genomic_DNA"/>
</dbReference>
<dbReference type="PANTHER" id="PTHR21368">
    <property type="entry name" value="50S RIBOSOMAL PROTEIN L9"/>
    <property type="match status" value="1"/>
</dbReference>
<proteinExistence type="inferred from homology"/>
<dbReference type="InterPro" id="IPR036935">
    <property type="entry name" value="Ribosomal_bL9_N_sf"/>
</dbReference>
<reference evidence="5" key="1">
    <citation type="submission" date="2021-06" db="EMBL/GenBank/DDBJ databases">
        <authorList>
            <person name="Kallberg Y."/>
            <person name="Tangrot J."/>
            <person name="Rosling A."/>
        </authorList>
    </citation>
    <scope>NUCLEOTIDE SEQUENCE</scope>
    <source>
        <strain evidence="5">IA702</strain>
    </source>
</reference>
<dbReference type="GO" id="GO:0005840">
    <property type="term" value="C:ribosome"/>
    <property type="evidence" value="ECO:0007669"/>
    <property type="project" value="UniProtKB-KW"/>
</dbReference>
<organism evidence="5 6">
    <name type="scientific">Paraglomus occultum</name>
    <dbReference type="NCBI Taxonomy" id="144539"/>
    <lineage>
        <taxon>Eukaryota</taxon>
        <taxon>Fungi</taxon>
        <taxon>Fungi incertae sedis</taxon>
        <taxon>Mucoromycota</taxon>
        <taxon>Glomeromycotina</taxon>
        <taxon>Glomeromycetes</taxon>
        <taxon>Paraglomerales</taxon>
        <taxon>Paraglomeraceae</taxon>
        <taxon>Paraglomus</taxon>
    </lineage>
</organism>
<evidence type="ECO:0000256" key="2">
    <source>
        <dbReference type="ARBA" id="ARBA00022980"/>
    </source>
</evidence>
<dbReference type="AlphaFoldDB" id="A0A9N9B760"/>
<dbReference type="GO" id="GO:0006412">
    <property type="term" value="P:translation"/>
    <property type="evidence" value="ECO:0007669"/>
    <property type="project" value="InterPro"/>
</dbReference>
<protein>
    <submittedName>
        <fullName evidence="5">8363_t:CDS:1</fullName>
    </submittedName>
</protein>
<evidence type="ECO:0000256" key="3">
    <source>
        <dbReference type="ARBA" id="ARBA00023274"/>
    </source>
</evidence>
<gene>
    <name evidence="5" type="ORF">POCULU_LOCUS5122</name>
</gene>
<keyword evidence="3" id="KW-0687">Ribonucleoprotein</keyword>
<dbReference type="Pfam" id="PF01281">
    <property type="entry name" value="Ribosomal_L9_N"/>
    <property type="match status" value="1"/>
</dbReference>
<feature type="domain" description="Ribosomal protein L9" evidence="4">
    <location>
        <begin position="34"/>
        <end position="81"/>
    </location>
</feature>
<dbReference type="OrthoDB" id="5555409at2759"/>
<comment type="similarity">
    <text evidence="1">Belongs to the bacterial ribosomal protein bL9 family.</text>
</comment>
<name>A0A9N9B760_9GLOM</name>
<keyword evidence="2" id="KW-0689">Ribosomal protein</keyword>
<accession>A0A9N9B760</accession>
<dbReference type="InterPro" id="IPR020070">
    <property type="entry name" value="Ribosomal_bL9_N"/>
</dbReference>
<dbReference type="Gene3D" id="3.40.5.10">
    <property type="entry name" value="Ribosomal protein L9, N-terminal domain"/>
    <property type="match status" value="1"/>
</dbReference>
<dbReference type="GO" id="GO:1990904">
    <property type="term" value="C:ribonucleoprotein complex"/>
    <property type="evidence" value="ECO:0007669"/>
    <property type="project" value="UniProtKB-KW"/>
</dbReference>
<evidence type="ECO:0000313" key="5">
    <source>
        <dbReference type="EMBL" id="CAG8553091.1"/>
    </source>
</evidence>
<dbReference type="GO" id="GO:0003735">
    <property type="term" value="F:structural constituent of ribosome"/>
    <property type="evidence" value="ECO:0007669"/>
    <property type="project" value="InterPro"/>
</dbReference>
<dbReference type="Proteomes" id="UP000789572">
    <property type="component" value="Unassembled WGS sequence"/>
</dbReference>